<evidence type="ECO:0000313" key="5">
    <source>
        <dbReference type="EMBL" id="ABF39182.1"/>
    </source>
</evidence>
<dbReference type="Gene3D" id="3.90.850.10">
    <property type="entry name" value="Fumarylacetoacetase-like, C-terminal domain"/>
    <property type="match status" value="1"/>
</dbReference>
<dbReference type="Pfam" id="PF01557">
    <property type="entry name" value="FAA_hydrolase"/>
    <property type="match status" value="1"/>
</dbReference>
<dbReference type="OrthoDB" id="9805307at2"/>
<dbReference type="AlphaFoldDB" id="Q1IVB8"/>
<proteinExistence type="inferred from homology"/>
<dbReference type="RefSeq" id="WP_011520984.1">
    <property type="nucleotide sequence ID" value="NC_008009.1"/>
</dbReference>
<evidence type="ECO:0000259" key="4">
    <source>
        <dbReference type="Pfam" id="PF10370"/>
    </source>
</evidence>
<name>Q1IVB8_KORVE</name>
<dbReference type="HOGENOM" id="CLU_028458_4_2_0"/>
<sequence length="263" mass="28961">MRYCRFVHRGQPKYGLIETENTRDYIIRAIATMPQDYNTFAGAEPLHVLLEEAELLASVVPTKIVCVGRNYKAHAEELGHEIPKYPLIFSKPTSAIIAPGADIKRPAKLSQRVDYEGELGVIIGRECRHIPEDHDVRSYIHGYTVVNDVTARDLQNKDGQWTRAKGFDTFCPVGPIVNDALDPWTGVEVETRVNGAVRQHGNTSSFIFPLDVILRFISEVMTLFPGDLIATGTPEGVGPIIAGDVVEVSVAGIGTLRNPVADE</sequence>
<dbReference type="STRING" id="204669.Acid345_0177"/>
<feature type="domain" description="Fumarylacetoacetase-like C-terminal" evidence="3">
    <location>
        <begin position="63"/>
        <end position="260"/>
    </location>
</feature>
<dbReference type="FunFam" id="3.90.850.10:FF:000002">
    <property type="entry name" value="2-hydroxyhepta-2,4-diene-1,7-dioate isomerase"/>
    <property type="match status" value="1"/>
</dbReference>
<dbReference type="KEGG" id="aba:Acid345_0177"/>
<dbReference type="EC" id="4.1.1.68" evidence="5"/>
<dbReference type="GO" id="GO:0046872">
    <property type="term" value="F:metal ion binding"/>
    <property type="evidence" value="ECO:0007669"/>
    <property type="project" value="UniProtKB-KW"/>
</dbReference>
<evidence type="ECO:0000259" key="3">
    <source>
        <dbReference type="Pfam" id="PF01557"/>
    </source>
</evidence>
<keyword evidence="5" id="KW-0456">Lyase</keyword>
<dbReference type="GO" id="GO:0016853">
    <property type="term" value="F:isomerase activity"/>
    <property type="evidence" value="ECO:0007669"/>
    <property type="project" value="UniProtKB-ARBA"/>
</dbReference>
<dbReference type="Pfam" id="PF10370">
    <property type="entry name" value="Rv2993c-like_N"/>
    <property type="match status" value="1"/>
</dbReference>
<dbReference type="GO" id="GO:0018773">
    <property type="term" value="F:acetylpyruvate hydrolase activity"/>
    <property type="evidence" value="ECO:0007669"/>
    <property type="project" value="TreeGrafter"/>
</dbReference>
<keyword evidence="2" id="KW-0479">Metal-binding</keyword>
<dbReference type="PANTHER" id="PTHR11820:SF7">
    <property type="entry name" value="ACYLPYRUVASE FAHD1, MITOCHONDRIAL"/>
    <property type="match status" value="1"/>
</dbReference>
<dbReference type="SUPFAM" id="SSF56529">
    <property type="entry name" value="FAH"/>
    <property type="match status" value="1"/>
</dbReference>
<protein>
    <submittedName>
        <fullName evidence="5">5-oxopent-3-ene-1,2,5-tricarboxylate decarboxylase</fullName>
        <ecNumber evidence="5">4.1.1.68</ecNumber>
    </submittedName>
</protein>
<dbReference type="eggNOG" id="COG0179">
    <property type="taxonomic scope" value="Bacteria"/>
</dbReference>
<dbReference type="EMBL" id="CP000360">
    <property type="protein sequence ID" value="ABF39182.1"/>
    <property type="molecule type" value="Genomic_DNA"/>
</dbReference>
<dbReference type="Proteomes" id="UP000002432">
    <property type="component" value="Chromosome"/>
</dbReference>
<gene>
    <name evidence="5" type="ordered locus">Acid345_0177</name>
</gene>
<dbReference type="InterPro" id="IPR018833">
    <property type="entry name" value="Rv2993c-like_N"/>
</dbReference>
<dbReference type="PANTHER" id="PTHR11820">
    <property type="entry name" value="ACYLPYRUVASE"/>
    <property type="match status" value="1"/>
</dbReference>
<dbReference type="EnsemblBacteria" id="ABF39182">
    <property type="protein sequence ID" value="ABF39182"/>
    <property type="gene ID" value="Acid345_0177"/>
</dbReference>
<evidence type="ECO:0000256" key="1">
    <source>
        <dbReference type="ARBA" id="ARBA00010211"/>
    </source>
</evidence>
<dbReference type="InterPro" id="IPR011234">
    <property type="entry name" value="Fumarylacetoacetase-like_C"/>
</dbReference>
<feature type="domain" description="Rv2993c-like N-terminal" evidence="4">
    <location>
        <begin position="1"/>
        <end position="35"/>
    </location>
</feature>
<reference evidence="5 6" key="1">
    <citation type="journal article" date="2009" name="Appl. Environ. Microbiol.">
        <title>Three genomes from the phylum Acidobacteria provide insight into the lifestyles of these microorganisms in soils.</title>
        <authorList>
            <person name="Ward N.L."/>
            <person name="Challacombe J.F."/>
            <person name="Janssen P.H."/>
            <person name="Henrissat B."/>
            <person name="Coutinho P.M."/>
            <person name="Wu M."/>
            <person name="Xie G."/>
            <person name="Haft D.H."/>
            <person name="Sait M."/>
            <person name="Badger J."/>
            <person name="Barabote R.D."/>
            <person name="Bradley B."/>
            <person name="Brettin T.S."/>
            <person name="Brinkac L.M."/>
            <person name="Bruce D."/>
            <person name="Creasy T."/>
            <person name="Daugherty S.C."/>
            <person name="Davidsen T.M."/>
            <person name="DeBoy R.T."/>
            <person name="Detter J.C."/>
            <person name="Dodson R.J."/>
            <person name="Durkin A.S."/>
            <person name="Ganapathy A."/>
            <person name="Gwinn-Giglio M."/>
            <person name="Han C.S."/>
            <person name="Khouri H."/>
            <person name="Kiss H."/>
            <person name="Kothari S.P."/>
            <person name="Madupu R."/>
            <person name="Nelson K.E."/>
            <person name="Nelson W.C."/>
            <person name="Paulsen I."/>
            <person name="Penn K."/>
            <person name="Ren Q."/>
            <person name="Rosovitz M.J."/>
            <person name="Selengut J.D."/>
            <person name="Shrivastava S."/>
            <person name="Sullivan S.A."/>
            <person name="Tapia R."/>
            <person name="Thompson L.S."/>
            <person name="Watkins K.L."/>
            <person name="Yang Q."/>
            <person name="Yu C."/>
            <person name="Zafar N."/>
            <person name="Zhou L."/>
            <person name="Kuske C.R."/>
        </authorList>
    </citation>
    <scope>NUCLEOTIDE SEQUENCE [LARGE SCALE GENOMIC DNA]</scope>
    <source>
        <strain evidence="5 6">Ellin345</strain>
    </source>
</reference>
<dbReference type="GO" id="GO:0019752">
    <property type="term" value="P:carboxylic acid metabolic process"/>
    <property type="evidence" value="ECO:0007669"/>
    <property type="project" value="UniProtKB-ARBA"/>
</dbReference>
<dbReference type="InterPro" id="IPR036663">
    <property type="entry name" value="Fumarylacetoacetase_C_sf"/>
</dbReference>
<organism evidence="5 6">
    <name type="scientific">Koribacter versatilis (strain Ellin345)</name>
    <dbReference type="NCBI Taxonomy" id="204669"/>
    <lineage>
        <taxon>Bacteria</taxon>
        <taxon>Pseudomonadati</taxon>
        <taxon>Acidobacteriota</taxon>
        <taxon>Terriglobia</taxon>
        <taxon>Terriglobales</taxon>
        <taxon>Candidatus Korobacteraceae</taxon>
        <taxon>Candidatus Korobacter</taxon>
    </lineage>
</organism>
<comment type="similarity">
    <text evidence="1">Belongs to the FAH family.</text>
</comment>
<accession>Q1IVB8</accession>
<keyword evidence="6" id="KW-1185">Reference proteome</keyword>
<dbReference type="GO" id="GO:0018800">
    <property type="term" value="F:5-oxopent-3-ene-1,2,5-tricarboxylate decarboxylase activity"/>
    <property type="evidence" value="ECO:0007669"/>
    <property type="project" value="UniProtKB-EC"/>
</dbReference>
<evidence type="ECO:0000256" key="2">
    <source>
        <dbReference type="ARBA" id="ARBA00022723"/>
    </source>
</evidence>
<evidence type="ECO:0000313" key="6">
    <source>
        <dbReference type="Proteomes" id="UP000002432"/>
    </source>
</evidence>